<protein>
    <recommendedName>
        <fullName evidence="4">SMP domain-containing protein</fullName>
    </recommendedName>
</protein>
<dbReference type="OrthoDB" id="510771at2759"/>
<accession>I0Z585</accession>
<dbReference type="GeneID" id="17043808"/>
<sequence>MSDGEVNRNTIEGQTTGTGAPKETFGSGRAAQSEAGKKANRSEEALKEAGRKAARTRAERYGEELKVSAPENDDLQGTKTTAS</sequence>
<keyword evidence="3" id="KW-1185">Reference proteome</keyword>
<evidence type="ECO:0000313" key="2">
    <source>
        <dbReference type="EMBL" id="EIE25804.1"/>
    </source>
</evidence>
<dbReference type="KEGG" id="csl:COCSUDRAFT_60816"/>
<dbReference type="Proteomes" id="UP000007264">
    <property type="component" value="Unassembled WGS sequence"/>
</dbReference>
<organism evidence="2 3">
    <name type="scientific">Coccomyxa subellipsoidea (strain C-169)</name>
    <name type="common">Green microalga</name>
    <dbReference type="NCBI Taxonomy" id="574566"/>
    <lineage>
        <taxon>Eukaryota</taxon>
        <taxon>Viridiplantae</taxon>
        <taxon>Chlorophyta</taxon>
        <taxon>core chlorophytes</taxon>
        <taxon>Trebouxiophyceae</taxon>
        <taxon>Trebouxiophyceae incertae sedis</taxon>
        <taxon>Coccomyxaceae</taxon>
        <taxon>Coccomyxa</taxon>
        <taxon>Coccomyxa subellipsoidea</taxon>
    </lineage>
</organism>
<feature type="compositionally biased region" description="Basic and acidic residues" evidence="1">
    <location>
        <begin position="35"/>
        <end position="66"/>
    </location>
</feature>
<evidence type="ECO:0000313" key="3">
    <source>
        <dbReference type="Proteomes" id="UP000007264"/>
    </source>
</evidence>
<dbReference type="AlphaFoldDB" id="I0Z585"/>
<dbReference type="RefSeq" id="XP_005650348.1">
    <property type="nucleotide sequence ID" value="XM_005650291.1"/>
</dbReference>
<evidence type="ECO:0000256" key="1">
    <source>
        <dbReference type="SAM" id="MobiDB-lite"/>
    </source>
</evidence>
<reference evidence="2 3" key="1">
    <citation type="journal article" date="2012" name="Genome Biol.">
        <title>The genome of the polar eukaryotic microalga coccomyxa subellipsoidea reveals traits of cold adaptation.</title>
        <authorList>
            <person name="Blanc G."/>
            <person name="Agarkova I."/>
            <person name="Grimwood J."/>
            <person name="Kuo A."/>
            <person name="Brueggeman A."/>
            <person name="Dunigan D."/>
            <person name="Gurnon J."/>
            <person name="Ladunga I."/>
            <person name="Lindquist E."/>
            <person name="Lucas S."/>
            <person name="Pangilinan J."/>
            <person name="Proschold T."/>
            <person name="Salamov A."/>
            <person name="Schmutz J."/>
            <person name="Weeks D."/>
            <person name="Yamada T."/>
            <person name="Claverie J.M."/>
            <person name="Grigoriev I."/>
            <person name="Van Etten J."/>
            <person name="Lomsadze A."/>
            <person name="Borodovsky M."/>
        </authorList>
    </citation>
    <scope>NUCLEOTIDE SEQUENCE [LARGE SCALE GENOMIC DNA]</scope>
    <source>
        <strain evidence="2 3">C-169</strain>
    </source>
</reference>
<name>I0Z585_COCSC</name>
<evidence type="ECO:0008006" key="4">
    <source>
        <dbReference type="Google" id="ProtNLM"/>
    </source>
</evidence>
<feature type="compositionally biased region" description="Polar residues" evidence="1">
    <location>
        <begin position="7"/>
        <end position="18"/>
    </location>
</feature>
<comment type="caution">
    <text evidence="2">The sequence shown here is derived from an EMBL/GenBank/DDBJ whole genome shotgun (WGS) entry which is preliminary data.</text>
</comment>
<dbReference type="EMBL" id="AGSI01000003">
    <property type="protein sequence ID" value="EIE25804.1"/>
    <property type="molecule type" value="Genomic_DNA"/>
</dbReference>
<feature type="region of interest" description="Disordered" evidence="1">
    <location>
        <begin position="1"/>
        <end position="83"/>
    </location>
</feature>
<gene>
    <name evidence="2" type="ORF">COCSUDRAFT_60816</name>
</gene>
<proteinExistence type="predicted"/>